<proteinExistence type="predicted"/>
<evidence type="ECO:0000313" key="3">
    <source>
        <dbReference type="EMBL" id="OIR03382.1"/>
    </source>
</evidence>
<dbReference type="PANTHER" id="PTHR12277">
    <property type="entry name" value="ALPHA/BETA HYDROLASE DOMAIN-CONTAINING PROTEIN"/>
    <property type="match status" value="1"/>
</dbReference>
<sequence>MTIVFIIIAAYFVFGIALYFFQEKIIFQSKRLSHDYQFNFDQPFTEKNIKYDDVTNFNMIEFPVKDDSAAKGIVLYFHGNKENVNHYAKYAANFTKNGYEVWMPDYPGYGKSTGKISEQILYEESKMVYELAVKKYQPQQIIIYGRSLGTGIAARLAGMKDCKKLILETPYKNFPALLHHYLWMYPISWKQKYKMPTYQYLQNVKVPVTIFHGTNDEIIPYKKTIELKAALKNGDEFITIEKGRHNNLNDFDLFHQKLDSLLAL</sequence>
<keyword evidence="1" id="KW-0812">Transmembrane</keyword>
<dbReference type="Pfam" id="PF12146">
    <property type="entry name" value="Hydrolase_4"/>
    <property type="match status" value="1"/>
</dbReference>
<protein>
    <submittedName>
        <fullName evidence="3">2-hydroxy-6-oxononadienedioate/2-hydroxy-6-oxononatrienedioate hydrolase</fullName>
        <ecNumber evidence="3">3.7.1.14</ecNumber>
    </submittedName>
</protein>
<evidence type="ECO:0000256" key="1">
    <source>
        <dbReference type="SAM" id="Phobius"/>
    </source>
</evidence>
<dbReference type="InterPro" id="IPR022742">
    <property type="entry name" value="Hydrolase_4"/>
</dbReference>
<dbReference type="AlphaFoldDB" id="A0A1J5STK8"/>
<name>A0A1J5STK8_9ZZZZ</name>
<keyword evidence="3" id="KW-0378">Hydrolase</keyword>
<dbReference type="EMBL" id="MLJW01000066">
    <property type="protein sequence ID" value="OIR03382.1"/>
    <property type="molecule type" value="Genomic_DNA"/>
</dbReference>
<feature type="domain" description="Serine aminopeptidase S33" evidence="2">
    <location>
        <begin position="69"/>
        <end position="175"/>
    </location>
</feature>
<feature type="transmembrane region" description="Helical" evidence="1">
    <location>
        <begin position="6"/>
        <end position="22"/>
    </location>
</feature>
<accession>A0A1J5STK8</accession>
<dbReference type="InterPro" id="IPR029058">
    <property type="entry name" value="AB_hydrolase_fold"/>
</dbReference>
<dbReference type="PANTHER" id="PTHR12277:SF81">
    <property type="entry name" value="PROTEIN ABHD13"/>
    <property type="match status" value="1"/>
</dbReference>
<dbReference type="Gene3D" id="3.40.50.1820">
    <property type="entry name" value="alpha/beta hydrolase"/>
    <property type="match status" value="1"/>
</dbReference>
<gene>
    <name evidence="3" type="primary">mhpC_2</name>
    <name evidence="3" type="ORF">GALL_144530</name>
</gene>
<keyword evidence="1" id="KW-1133">Transmembrane helix</keyword>
<evidence type="ECO:0000259" key="2">
    <source>
        <dbReference type="Pfam" id="PF12146"/>
    </source>
</evidence>
<comment type="caution">
    <text evidence="3">The sequence shown here is derived from an EMBL/GenBank/DDBJ whole genome shotgun (WGS) entry which is preliminary data.</text>
</comment>
<dbReference type="SUPFAM" id="SSF53474">
    <property type="entry name" value="alpha/beta-Hydrolases"/>
    <property type="match status" value="1"/>
</dbReference>
<keyword evidence="1" id="KW-0472">Membrane</keyword>
<reference evidence="3" key="1">
    <citation type="submission" date="2016-10" db="EMBL/GenBank/DDBJ databases">
        <title>Sequence of Gallionella enrichment culture.</title>
        <authorList>
            <person name="Poehlein A."/>
            <person name="Muehling M."/>
            <person name="Daniel R."/>
        </authorList>
    </citation>
    <scope>NUCLEOTIDE SEQUENCE</scope>
</reference>
<organism evidence="3">
    <name type="scientific">mine drainage metagenome</name>
    <dbReference type="NCBI Taxonomy" id="410659"/>
    <lineage>
        <taxon>unclassified sequences</taxon>
        <taxon>metagenomes</taxon>
        <taxon>ecological metagenomes</taxon>
    </lineage>
</organism>
<dbReference type="EC" id="3.7.1.14" evidence="3"/>
<dbReference type="GO" id="GO:0016787">
    <property type="term" value="F:hydrolase activity"/>
    <property type="evidence" value="ECO:0007669"/>
    <property type="project" value="UniProtKB-KW"/>
</dbReference>